<dbReference type="InterPro" id="IPR046882">
    <property type="entry name" value="Sp-DndD"/>
</dbReference>
<dbReference type="EMBL" id="JBIGHX010000007">
    <property type="protein sequence ID" value="MFG6463713.1"/>
    <property type="molecule type" value="Genomic_DNA"/>
</dbReference>
<reference evidence="1 2" key="1">
    <citation type="submission" date="2024-08" db="EMBL/GenBank/DDBJ databases">
        <authorList>
            <person name="Lu H."/>
        </authorList>
    </citation>
    <scope>NUCLEOTIDE SEQUENCE [LARGE SCALE GENOMIC DNA]</scope>
    <source>
        <strain evidence="1 2">DXS20W</strain>
    </source>
</reference>
<accession>A0ABW7GP45</accession>
<dbReference type="RefSeq" id="WP_394512891.1">
    <property type="nucleotide sequence ID" value="NZ_JBIGHX010000007.1"/>
</dbReference>
<comment type="caution">
    <text evidence="1">The sequence shown here is derived from an EMBL/GenBank/DDBJ whole genome shotgun (WGS) entry which is preliminary data.</text>
</comment>
<proteinExistence type="predicted"/>
<gene>
    <name evidence="1" type="ORF">ACG04Q_19220</name>
</gene>
<name>A0ABW7GP45_9BURK</name>
<organism evidence="1 2">
    <name type="scientific">Pelomonas lactea</name>
    <dbReference type="NCBI Taxonomy" id="3299030"/>
    <lineage>
        <taxon>Bacteria</taxon>
        <taxon>Pseudomonadati</taxon>
        <taxon>Pseudomonadota</taxon>
        <taxon>Betaproteobacteria</taxon>
        <taxon>Burkholderiales</taxon>
        <taxon>Sphaerotilaceae</taxon>
        <taxon>Roseateles</taxon>
    </lineage>
</organism>
<evidence type="ECO:0000313" key="1">
    <source>
        <dbReference type="EMBL" id="MFG6463713.1"/>
    </source>
</evidence>
<sequence>MSETVQEEASVADLPLWSDADANIRLSVVCEKHKVPLDVLTELVSLQRERQHQERAHGIFMRFEEILGRMD</sequence>
<keyword evidence="2" id="KW-1185">Reference proteome</keyword>
<dbReference type="Proteomes" id="UP001606302">
    <property type="component" value="Unassembled WGS sequence"/>
</dbReference>
<evidence type="ECO:0000313" key="2">
    <source>
        <dbReference type="Proteomes" id="UP001606302"/>
    </source>
</evidence>
<dbReference type="Pfam" id="PF20306">
    <property type="entry name" value="Sp-DndD"/>
    <property type="match status" value="1"/>
</dbReference>
<protein>
    <submittedName>
        <fullName evidence="1">DNA modification system-associated small protein</fullName>
    </submittedName>
</protein>